<evidence type="ECO:0008006" key="3">
    <source>
        <dbReference type="Google" id="ProtNLM"/>
    </source>
</evidence>
<sequence>MKKLLSALLLLIIILIVGGLGLRHFAQRRMESAIADLRTAIGPNASFTYATATPRMLALGARFTSVSYRDPTVTVTASDAVVGRVTGTALGGQRFGHILLHDVQVMQPGVTATIALLELDGLVLPNGGPARPDGSEAPPRLDSVLLDKGGMRGLHVAAPASQLDLTIDRAAIAQYGLGRMSHLDLNALSLQINLAPRRHVAIGRLRVDGPDFAGQIASLVQSGHMVHAVGHRHFDVSGLAVDAAAPLLRIGHLLIDHEATANQDEVETTVTDLSAWPMPPRDQSVLHMIGYDHFAGMIHALTTVERQSGQMSLHPLVIDAPGMGRVTILADLDQIPVDDPMSLMDTARIVSATIDWQDRSLAAHVLDGLARSRGMEPDAYRRQVIGNLDASPDPSMQALGRFLAAPDRRLRIALRPPRPLNLLMLGVALSMAGDPATAGMLGLSASTP</sequence>
<dbReference type="RefSeq" id="WP_176640226.1">
    <property type="nucleotide sequence ID" value="NZ_JABXXP010000192.1"/>
</dbReference>
<gene>
    <name evidence="1" type="ORF">HUK84_10370</name>
</gene>
<evidence type="ECO:0000313" key="1">
    <source>
        <dbReference type="EMBL" id="NVN11520.1"/>
    </source>
</evidence>
<dbReference type="Proteomes" id="UP000534870">
    <property type="component" value="Unassembled WGS sequence"/>
</dbReference>
<dbReference type="AlphaFoldDB" id="A0A7Y7IXA7"/>
<reference evidence="1 2" key="1">
    <citation type="submission" date="2020-06" db="EMBL/GenBank/DDBJ databases">
        <title>Description of novel acetic acid bacteria.</title>
        <authorList>
            <person name="Sombolestani A."/>
        </authorList>
    </citation>
    <scope>NUCLEOTIDE SEQUENCE [LARGE SCALE GENOMIC DNA]</scope>
    <source>
        <strain evidence="1 2">LMG 31431</strain>
    </source>
</reference>
<proteinExistence type="predicted"/>
<evidence type="ECO:0000313" key="2">
    <source>
        <dbReference type="Proteomes" id="UP000534870"/>
    </source>
</evidence>
<accession>A0A7Y7IXA7</accession>
<organism evidence="1 2">
    <name type="scientific">Nguyenibacter vanlangensis</name>
    <dbReference type="NCBI Taxonomy" id="1216886"/>
    <lineage>
        <taxon>Bacteria</taxon>
        <taxon>Pseudomonadati</taxon>
        <taxon>Pseudomonadota</taxon>
        <taxon>Alphaproteobacteria</taxon>
        <taxon>Acetobacterales</taxon>
        <taxon>Acetobacteraceae</taxon>
        <taxon>Nguyenibacter</taxon>
    </lineage>
</organism>
<name>A0A7Y7IXA7_9PROT</name>
<protein>
    <recommendedName>
        <fullName evidence="3">DUF945 family protein</fullName>
    </recommendedName>
</protein>
<dbReference type="EMBL" id="JABXXP010000192">
    <property type="protein sequence ID" value="NVN11520.1"/>
    <property type="molecule type" value="Genomic_DNA"/>
</dbReference>
<comment type="caution">
    <text evidence="1">The sequence shown here is derived from an EMBL/GenBank/DDBJ whole genome shotgun (WGS) entry which is preliminary data.</text>
</comment>